<dbReference type="SMART" id="SM00407">
    <property type="entry name" value="IGc1"/>
    <property type="match status" value="1"/>
</dbReference>
<dbReference type="PRINTS" id="PR01638">
    <property type="entry name" value="MHCCLASSI"/>
</dbReference>
<dbReference type="SUPFAM" id="SSF48726">
    <property type="entry name" value="Immunoglobulin"/>
    <property type="match status" value="1"/>
</dbReference>
<dbReference type="Proteomes" id="UP001529510">
    <property type="component" value="Unassembled WGS sequence"/>
</dbReference>
<dbReference type="InterPro" id="IPR003597">
    <property type="entry name" value="Ig_C1-set"/>
</dbReference>
<dbReference type="AlphaFoldDB" id="A0ABD0MSM4"/>
<evidence type="ECO:0000259" key="5">
    <source>
        <dbReference type="PROSITE" id="PS50835"/>
    </source>
</evidence>
<dbReference type="SUPFAM" id="SSF54452">
    <property type="entry name" value="MHC antigen-recognition domain"/>
    <property type="match status" value="1"/>
</dbReference>
<dbReference type="InterPro" id="IPR011162">
    <property type="entry name" value="MHC_I/II-like_Ag-recog"/>
</dbReference>
<dbReference type="EMBL" id="JAMKFB020000207">
    <property type="protein sequence ID" value="KAL0151961.1"/>
    <property type="molecule type" value="Genomic_DNA"/>
</dbReference>
<keyword evidence="4" id="KW-0472">Membrane</keyword>
<feature type="domain" description="Ig-like" evidence="5">
    <location>
        <begin position="124"/>
        <end position="214"/>
    </location>
</feature>
<dbReference type="InterPro" id="IPR008906">
    <property type="entry name" value="HATC_C_dom"/>
</dbReference>
<proteinExistence type="inferred from homology"/>
<dbReference type="Gene3D" id="3.30.500.10">
    <property type="entry name" value="MHC class I-like antigen recognition-like"/>
    <property type="match status" value="2"/>
</dbReference>
<accession>A0ABD0MSM4</accession>
<dbReference type="PANTHER" id="PTHR45749">
    <property type="match status" value="1"/>
</dbReference>
<evidence type="ECO:0000256" key="3">
    <source>
        <dbReference type="RuleBase" id="RU004439"/>
    </source>
</evidence>
<feature type="transmembrane region" description="Helical" evidence="4">
    <location>
        <begin position="228"/>
        <end position="251"/>
    </location>
</feature>
<keyword evidence="4" id="KW-0812">Transmembrane</keyword>
<dbReference type="InterPro" id="IPR001039">
    <property type="entry name" value="MHC_I_a_a1/a2"/>
</dbReference>
<name>A0ABD0MSM4_CIRMR</name>
<evidence type="ECO:0000313" key="6">
    <source>
        <dbReference type="EMBL" id="KAL0151961.1"/>
    </source>
</evidence>
<dbReference type="InterPro" id="IPR007110">
    <property type="entry name" value="Ig-like_dom"/>
</dbReference>
<dbReference type="Pfam" id="PF00129">
    <property type="entry name" value="MHC_I"/>
    <property type="match status" value="1"/>
</dbReference>
<dbReference type="Pfam" id="PF14291">
    <property type="entry name" value="DUF4371"/>
    <property type="match status" value="1"/>
</dbReference>
<keyword evidence="2" id="KW-0393">Immunoglobulin domain</keyword>
<sequence length="1010" mass="114914">MGLLDDREIDYYNSKEQRKIPKQDWMKKKMQDDYWEKGTQHGCEIVKQGGIDEYSYDGDNFLSFDDKESQWVAPVAAALPTKRKWDNVPILNQYTKGYLEKECVDWLNKFREYGEQELSKYSPPEVHVFAKKSTRDKNKLKLTCFATGFYPKDVTLLIRKYRSSLPENEVESSGVRPNHDGTFQWRKSVEIPKDEKAEYDCLVSHITLKDQVITRWDGKCPDCGGSMVIGIAIGAVFVALLVAAVCLYLYMTNRLNLECTTITLPFQPAPPIQSDITETPVGSNSETGANGAEAEFSNLQAVDDLGIDQPNQVKLKQYPAHMFGGKKRAFVSSWYINRDWLEYSVKADSAFCFCCRKFNVGTSRVDAFVNAGYRNWKNANETDRGFHKHQTSKEHLSSYAMWKERERRVSSGKEISTLLNADQLQKNRYYVSSIMDVIGFLVENQLPLRGKLDAFDNMSEGGSGLFLSLLDYTIKKDPLLADAVKTLPRNATYTCHDIQNEIISLLSEVVTEAIVKEVGDSYYTLKVDGTRDPTGCENISIVIRFVNESESYEVAERLLTVATAEMGDARTLTDTILAELNKAGLNPSKILSQVYDGASLMSGKIGGVQKLLQEKLNKNIPYVHCLNHQLHLVVVHAMSAEAAVMDFFNVCNALYKYCKKPTIAVHYKGERLKRLLEQRWTGHLATVSVILNNFEEITSLLTEIDSVRARGPELRMEAVGLLREISTPSFLFIANLVHEVLALLDPPNKLLQREDTDLWTGLSIVTSAKVCMQKLRCDEGFTKVWEKATAAANALPKSTTPKRRRTGNKNMDDYLVEETTGQREDDVETELKRLYYSTVDSVVGEMDQRFSEQNSHLYRALAVLDPESDLFLDPETVKCIMDLTQSPICYAEFEVAKNFLRSQKESKTEGDNWTTKLILSKYHKALQTMPSVLTAFKHALTFGASTAMCENSFSSLRNVFSDHRRSMLHKRKAQLVQLAFERDLTRKCTTEWKDTVLRRFNVRMRRLQLF</sequence>
<dbReference type="InterPro" id="IPR036179">
    <property type="entry name" value="Ig-like_dom_sf"/>
</dbReference>
<evidence type="ECO:0000256" key="2">
    <source>
        <dbReference type="ARBA" id="ARBA00023319"/>
    </source>
</evidence>
<comment type="similarity">
    <text evidence="3">Belongs to the MHC class I family.</text>
</comment>
<evidence type="ECO:0000256" key="1">
    <source>
        <dbReference type="ARBA" id="ARBA00023180"/>
    </source>
</evidence>
<keyword evidence="1" id="KW-0325">Glycoprotein</keyword>
<dbReference type="Pfam" id="PF05699">
    <property type="entry name" value="Dimer_Tnp_hAT"/>
    <property type="match status" value="1"/>
</dbReference>
<dbReference type="InterPro" id="IPR003006">
    <property type="entry name" value="Ig/MHC_CS"/>
</dbReference>
<dbReference type="SMART" id="SM00597">
    <property type="entry name" value="ZnF_TTF"/>
    <property type="match status" value="1"/>
</dbReference>
<protein>
    <recommendedName>
        <fullName evidence="5">Ig-like domain-containing protein</fullName>
    </recommendedName>
</protein>
<dbReference type="InterPro" id="IPR006580">
    <property type="entry name" value="Znf_TTF"/>
</dbReference>
<gene>
    <name evidence="6" type="ORF">M9458_052737</name>
</gene>
<dbReference type="InterPro" id="IPR013783">
    <property type="entry name" value="Ig-like_fold"/>
</dbReference>
<reference evidence="6 7" key="1">
    <citation type="submission" date="2024-05" db="EMBL/GenBank/DDBJ databases">
        <title>Genome sequencing and assembly of Indian major carp, Cirrhinus mrigala (Hamilton, 1822).</title>
        <authorList>
            <person name="Mohindra V."/>
            <person name="Chowdhury L.M."/>
            <person name="Lal K."/>
            <person name="Jena J.K."/>
        </authorList>
    </citation>
    <scope>NUCLEOTIDE SEQUENCE [LARGE SCALE GENOMIC DNA]</scope>
    <source>
        <strain evidence="6">CM1030</strain>
        <tissue evidence="6">Blood</tissue>
    </source>
</reference>
<dbReference type="InterPro" id="IPR011161">
    <property type="entry name" value="MHC_I-like_Ag-recog"/>
</dbReference>
<dbReference type="PROSITE" id="PS00290">
    <property type="entry name" value="IG_MHC"/>
    <property type="match status" value="1"/>
</dbReference>
<dbReference type="InterPro" id="IPR037055">
    <property type="entry name" value="MHC_I-like_Ag-recog_sf"/>
</dbReference>
<organism evidence="6 7">
    <name type="scientific">Cirrhinus mrigala</name>
    <name type="common">Mrigala</name>
    <dbReference type="NCBI Taxonomy" id="683832"/>
    <lineage>
        <taxon>Eukaryota</taxon>
        <taxon>Metazoa</taxon>
        <taxon>Chordata</taxon>
        <taxon>Craniata</taxon>
        <taxon>Vertebrata</taxon>
        <taxon>Euteleostomi</taxon>
        <taxon>Actinopterygii</taxon>
        <taxon>Neopterygii</taxon>
        <taxon>Teleostei</taxon>
        <taxon>Ostariophysi</taxon>
        <taxon>Cypriniformes</taxon>
        <taxon>Cyprinidae</taxon>
        <taxon>Labeoninae</taxon>
        <taxon>Labeonini</taxon>
        <taxon>Cirrhinus</taxon>
    </lineage>
</organism>
<dbReference type="InterPro" id="IPR025398">
    <property type="entry name" value="DUF4371"/>
</dbReference>
<keyword evidence="7" id="KW-1185">Reference proteome</keyword>
<comment type="caution">
    <text evidence="6">The sequence shown here is derived from an EMBL/GenBank/DDBJ whole genome shotgun (WGS) entry which is preliminary data.</text>
</comment>
<dbReference type="InterPro" id="IPR012337">
    <property type="entry name" value="RNaseH-like_sf"/>
</dbReference>
<dbReference type="PROSITE" id="PS50835">
    <property type="entry name" value="IG_LIKE"/>
    <property type="match status" value="1"/>
</dbReference>
<dbReference type="PANTHER" id="PTHR45749:SF37">
    <property type="entry name" value="OS05G0311600 PROTEIN"/>
    <property type="match status" value="1"/>
</dbReference>
<evidence type="ECO:0000313" key="7">
    <source>
        <dbReference type="Proteomes" id="UP001529510"/>
    </source>
</evidence>
<dbReference type="Gene3D" id="2.60.40.10">
    <property type="entry name" value="Immunoglobulins"/>
    <property type="match status" value="1"/>
</dbReference>
<evidence type="ECO:0000256" key="4">
    <source>
        <dbReference type="SAM" id="Phobius"/>
    </source>
</evidence>
<keyword evidence="4" id="KW-1133">Transmembrane helix</keyword>
<dbReference type="SUPFAM" id="SSF53098">
    <property type="entry name" value="Ribonuclease H-like"/>
    <property type="match status" value="1"/>
</dbReference>
<dbReference type="Pfam" id="PF07654">
    <property type="entry name" value="C1-set"/>
    <property type="match status" value="1"/>
</dbReference>